<dbReference type="EMBL" id="MU827823">
    <property type="protein sequence ID" value="KAJ7321789.1"/>
    <property type="molecule type" value="Genomic_DNA"/>
</dbReference>
<accession>A0A9X0CCI5</accession>
<evidence type="ECO:0000313" key="2">
    <source>
        <dbReference type="Proteomes" id="UP001163046"/>
    </source>
</evidence>
<sequence>MEAFCEKHAPGLFQQVYSSILNESKETPTAKRKELQRVRTVAIMHSMSFYRNQKICPMQKANGLNLKMCGASYNSLMSGMVLGYSCHPKTLQNYERALAEANKKEVKKRIVEATAKKQFLLLIEDDIHFIHTSHHPTTSQTSTAWHMCTGLLDVQEKMPAVSTPSDLTKLHRRVLVTMKNGAVKQCRGGADIQSVLEYFDSTLREFFVSSYLGTLSAEHRRVDMSNVKQSCENLRVYSDEARHDLELLSTTWLLDEFQQSLKSVADYRAALSHLLNEAPELKDYLRQFLVVLSGDFPTWKYNKKIIAEVC</sequence>
<organism evidence="1 2">
    <name type="scientific">Desmophyllum pertusum</name>
    <dbReference type="NCBI Taxonomy" id="174260"/>
    <lineage>
        <taxon>Eukaryota</taxon>
        <taxon>Metazoa</taxon>
        <taxon>Cnidaria</taxon>
        <taxon>Anthozoa</taxon>
        <taxon>Hexacorallia</taxon>
        <taxon>Scleractinia</taxon>
        <taxon>Caryophylliina</taxon>
        <taxon>Caryophylliidae</taxon>
        <taxon>Desmophyllum</taxon>
    </lineage>
</organism>
<dbReference type="AlphaFoldDB" id="A0A9X0CCI5"/>
<gene>
    <name evidence="1" type="ORF">OS493_033897</name>
</gene>
<keyword evidence="2" id="KW-1185">Reference proteome</keyword>
<proteinExistence type="predicted"/>
<name>A0A9X0CCI5_9CNID</name>
<reference evidence="1" key="1">
    <citation type="submission" date="2023-01" db="EMBL/GenBank/DDBJ databases">
        <title>Genome assembly of the deep-sea coral Lophelia pertusa.</title>
        <authorList>
            <person name="Herrera S."/>
            <person name="Cordes E."/>
        </authorList>
    </citation>
    <scope>NUCLEOTIDE SEQUENCE</scope>
    <source>
        <strain evidence="1">USNM1676648</strain>
        <tissue evidence="1">Polyp</tissue>
    </source>
</reference>
<dbReference type="OrthoDB" id="5983279at2759"/>
<comment type="caution">
    <text evidence="1">The sequence shown here is derived from an EMBL/GenBank/DDBJ whole genome shotgun (WGS) entry which is preliminary data.</text>
</comment>
<evidence type="ECO:0000313" key="1">
    <source>
        <dbReference type="EMBL" id="KAJ7321789.1"/>
    </source>
</evidence>
<protein>
    <submittedName>
        <fullName evidence="1">Uncharacterized protein</fullName>
    </submittedName>
</protein>
<dbReference type="Proteomes" id="UP001163046">
    <property type="component" value="Unassembled WGS sequence"/>
</dbReference>